<gene>
    <name evidence="4" type="ORF">JVT61DRAFT_2612</name>
</gene>
<evidence type="ECO:0000256" key="1">
    <source>
        <dbReference type="ARBA" id="ARBA00022450"/>
    </source>
</evidence>
<feature type="domain" description="Carrier" evidence="3">
    <location>
        <begin position="483"/>
        <end position="560"/>
    </location>
</feature>
<dbReference type="AlphaFoldDB" id="A0A8I2YQ40"/>
<protein>
    <recommendedName>
        <fullName evidence="3">Carrier domain-containing protein</fullName>
    </recommendedName>
</protein>
<dbReference type="InterPro" id="IPR036736">
    <property type="entry name" value="ACP-like_sf"/>
</dbReference>
<dbReference type="Gene3D" id="3.40.50.12780">
    <property type="entry name" value="N-terminal domain of ligase-like"/>
    <property type="match status" value="1"/>
</dbReference>
<evidence type="ECO:0000313" key="5">
    <source>
        <dbReference type="Proteomes" id="UP000683000"/>
    </source>
</evidence>
<dbReference type="Pfam" id="PF00501">
    <property type="entry name" value="AMP-binding"/>
    <property type="match status" value="1"/>
</dbReference>
<organism evidence="4 5">
    <name type="scientific">Boletus reticuloceps</name>
    <dbReference type="NCBI Taxonomy" id="495285"/>
    <lineage>
        <taxon>Eukaryota</taxon>
        <taxon>Fungi</taxon>
        <taxon>Dikarya</taxon>
        <taxon>Basidiomycota</taxon>
        <taxon>Agaricomycotina</taxon>
        <taxon>Agaricomycetes</taxon>
        <taxon>Agaricomycetidae</taxon>
        <taxon>Boletales</taxon>
        <taxon>Boletineae</taxon>
        <taxon>Boletaceae</taxon>
        <taxon>Boletoideae</taxon>
        <taxon>Boletus</taxon>
    </lineage>
</organism>
<dbReference type="SUPFAM" id="SSF56801">
    <property type="entry name" value="Acetyl-CoA synthetase-like"/>
    <property type="match status" value="1"/>
</dbReference>
<comment type="caution">
    <text evidence="4">The sequence shown here is derived from an EMBL/GenBank/DDBJ whole genome shotgun (WGS) entry which is preliminary data.</text>
</comment>
<name>A0A8I2YQ40_9AGAM</name>
<sequence>MSGLYVTPTEVLLQVAKQHPLKSAVNCGENQWSYAALWTRVRQIADKILDLGDTGNSIGLHMGLEIDYVAAAHAIWLTGCTVVFLSSKWTPEVLQAVLERANVQAHPIWRLGTTGYVGDPCCLYFQSRQIPAPSESLAVLVCPRALFTPCAGAWKYFQRNLLHSSGPWMVNGFAVESTFLRPLFEIRRFMFNQTTLYLDPSTSVADQCTALCEELESTRNSQLLRVHFTPSVFRAFADFAQMRAGGSQLPSGFNRVYWMVIGGESLSIRDLELARVTFPNATIACNYAGISQMFIRPTDPMPSAISFGPTQGWRYWYRRIHNAQERDPLPVQRRASRHMFRPWNGDDILLYTDDIGCMQADGTITIRGRSSRNVKINGLFVDLDYVERALAPAFVDKSLKVASFKLVKSCTTEKIVLFASTETTDAWSILKHARDSLRVSLNDDLAMVISSIDLARLQKMADSAESLAPGLPAELSAVDSSACKVDSIAEKIAAEIAKLSKSSETIPTDVPLLYSGLNSITIVRLYMWLQSEYEYAEEMTHLFDEEVTAQVLASEIMSEENMVESGVDILAEEIAVEITKLSKSAEAIPKDIPLLYSGLNSITMVRLHMWLQSEHEYEEEMSHLFDEEVTAQVLAREILGYNDEEMQEDDGESDAETVVEDGAFEIEVLEKDADLAAQDSVVEPRVQVPTELILHSAEDAAPQIIVVNGSDSDYESDEEESEDESQVIVTYRPPTSPLPCLMSPSRCAFPFNDIPESPMLARSPFSHMFSSWITPLPGQERRPLLDSVLMLVV</sequence>
<dbReference type="PANTHER" id="PTHR44845:SF6">
    <property type="entry name" value="BETA-ALANINE-ACTIVATING ENZYME"/>
    <property type="match status" value="1"/>
</dbReference>
<dbReference type="SUPFAM" id="SSF47336">
    <property type="entry name" value="ACP-like"/>
    <property type="match status" value="1"/>
</dbReference>
<dbReference type="OrthoDB" id="416786at2759"/>
<accession>A0A8I2YQ40</accession>
<dbReference type="InterPro" id="IPR000873">
    <property type="entry name" value="AMP-dep_synth/lig_dom"/>
</dbReference>
<evidence type="ECO:0000259" key="3">
    <source>
        <dbReference type="PROSITE" id="PS50075"/>
    </source>
</evidence>
<keyword evidence="5" id="KW-1185">Reference proteome</keyword>
<dbReference type="EMBL" id="JAGFBS010000013">
    <property type="protein sequence ID" value="KAG6375762.1"/>
    <property type="molecule type" value="Genomic_DNA"/>
</dbReference>
<evidence type="ECO:0000313" key="4">
    <source>
        <dbReference type="EMBL" id="KAG6375762.1"/>
    </source>
</evidence>
<proteinExistence type="predicted"/>
<dbReference type="InterPro" id="IPR009081">
    <property type="entry name" value="PP-bd_ACP"/>
</dbReference>
<keyword evidence="2" id="KW-0597">Phosphoprotein</keyword>
<dbReference type="PROSITE" id="PS50075">
    <property type="entry name" value="CARRIER"/>
    <property type="match status" value="1"/>
</dbReference>
<evidence type="ECO:0000256" key="2">
    <source>
        <dbReference type="ARBA" id="ARBA00022553"/>
    </source>
</evidence>
<reference evidence="4" key="1">
    <citation type="submission" date="2021-03" db="EMBL/GenBank/DDBJ databases">
        <title>Evolutionary innovations through gain and loss of genes in the ectomycorrhizal Boletales.</title>
        <authorList>
            <person name="Wu G."/>
            <person name="Miyauchi S."/>
            <person name="Morin E."/>
            <person name="Yang Z.-L."/>
            <person name="Xu J."/>
            <person name="Martin F.M."/>
        </authorList>
    </citation>
    <scope>NUCLEOTIDE SEQUENCE</scope>
    <source>
        <strain evidence="4">BR01</strain>
    </source>
</reference>
<keyword evidence="1" id="KW-0596">Phosphopantetheine</keyword>
<dbReference type="PANTHER" id="PTHR44845">
    <property type="entry name" value="CARRIER DOMAIN-CONTAINING PROTEIN"/>
    <property type="match status" value="1"/>
</dbReference>
<dbReference type="InterPro" id="IPR042099">
    <property type="entry name" value="ANL_N_sf"/>
</dbReference>
<dbReference type="Proteomes" id="UP000683000">
    <property type="component" value="Unassembled WGS sequence"/>
</dbReference>